<keyword evidence="3" id="KW-0804">Transcription</keyword>
<keyword evidence="2" id="KW-0731">Sigma factor</keyword>
<dbReference type="Gene3D" id="1.10.10.10">
    <property type="entry name" value="Winged helix-like DNA-binding domain superfamily/Winged helix DNA-binding domain"/>
    <property type="match status" value="1"/>
</dbReference>
<dbReference type="EMBL" id="PUIB01000024">
    <property type="protein sequence ID" value="PQO28841.1"/>
    <property type="molecule type" value="Genomic_DNA"/>
</dbReference>
<dbReference type="OrthoDB" id="283468at2"/>
<dbReference type="InterPro" id="IPR053812">
    <property type="entry name" value="HTH_Sigma70_ECF-like"/>
</dbReference>
<accession>A0A2S8F9M2</accession>
<dbReference type="GO" id="GO:0016987">
    <property type="term" value="F:sigma factor activity"/>
    <property type="evidence" value="ECO:0007669"/>
    <property type="project" value="UniProtKB-KW"/>
</dbReference>
<dbReference type="InterPro" id="IPR014284">
    <property type="entry name" value="RNA_pol_sigma-70_dom"/>
</dbReference>
<reference evidence="5 6" key="1">
    <citation type="submission" date="2018-02" db="EMBL/GenBank/DDBJ databases">
        <title>Comparative genomes isolates from brazilian mangrove.</title>
        <authorList>
            <person name="Araujo J.E."/>
            <person name="Taketani R.G."/>
            <person name="Silva M.C.P."/>
            <person name="Loureco M.V."/>
            <person name="Andreote F.D."/>
        </authorList>
    </citation>
    <scope>NUCLEOTIDE SEQUENCE [LARGE SCALE GENOMIC DNA]</scope>
    <source>
        <strain evidence="5 6">NAP PRIS-MGV</strain>
    </source>
</reference>
<evidence type="ECO:0000259" key="4">
    <source>
        <dbReference type="Pfam" id="PF07638"/>
    </source>
</evidence>
<feature type="domain" description="RNA polymerase sigma-70 ECF-like HTH" evidence="4">
    <location>
        <begin position="10"/>
        <end position="198"/>
    </location>
</feature>
<gene>
    <name evidence="5" type="ORF">C5Y98_24045</name>
</gene>
<evidence type="ECO:0000313" key="5">
    <source>
        <dbReference type="EMBL" id="PQO28841.1"/>
    </source>
</evidence>
<dbReference type="Proteomes" id="UP000239388">
    <property type="component" value="Unassembled WGS sequence"/>
</dbReference>
<dbReference type="PANTHER" id="PTHR43133:SF39">
    <property type="entry name" value="SIMILAR TO RNA POLYMERASE SIGMA-E FACTOR"/>
    <property type="match status" value="1"/>
</dbReference>
<evidence type="ECO:0000256" key="3">
    <source>
        <dbReference type="ARBA" id="ARBA00023163"/>
    </source>
</evidence>
<dbReference type="Pfam" id="PF07638">
    <property type="entry name" value="Sigma70_ECF"/>
    <property type="match status" value="1"/>
</dbReference>
<comment type="caution">
    <text evidence="5">The sequence shown here is derived from an EMBL/GenBank/DDBJ whole genome shotgun (WGS) entry which is preliminary data.</text>
</comment>
<evidence type="ECO:0000313" key="6">
    <source>
        <dbReference type="Proteomes" id="UP000239388"/>
    </source>
</evidence>
<name>A0A2S8F9M2_9BACT</name>
<dbReference type="AlphaFoldDB" id="A0A2S8F9M2"/>
<evidence type="ECO:0000256" key="1">
    <source>
        <dbReference type="ARBA" id="ARBA00023015"/>
    </source>
</evidence>
<sequence>MTNHEDPGQKIDACIDRLNAGDPTAASDLLNITCERLTRLTRSMLKSFPNVARWEQTDDVFQNASLRFYQALRETQLTDARHYFRLAALQIRRELVDMARRYQGPQGMGAHHQTQFADAQNTNRSPGYEHAEVTNDPGHLAEWQEFHSRVEQLPADEKEVFDLLWYHDLSQEQAAHVLQTSVRTVRRRWRSARLLLHDVLLGPAFDTDKGES</sequence>
<dbReference type="PANTHER" id="PTHR43133">
    <property type="entry name" value="RNA POLYMERASE ECF-TYPE SIGMA FACTO"/>
    <property type="match status" value="1"/>
</dbReference>
<keyword evidence="1" id="KW-0805">Transcription regulation</keyword>
<dbReference type="RefSeq" id="WP_105358137.1">
    <property type="nucleotide sequence ID" value="NZ_PUIB01000024.1"/>
</dbReference>
<dbReference type="InterPro" id="IPR013324">
    <property type="entry name" value="RNA_pol_sigma_r3/r4-like"/>
</dbReference>
<dbReference type="InterPro" id="IPR036388">
    <property type="entry name" value="WH-like_DNA-bd_sf"/>
</dbReference>
<dbReference type="GO" id="GO:0006352">
    <property type="term" value="P:DNA-templated transcription initiation"/>
    <property type="evidence" value="ECO:0007669"/>
    <property type="project" value="InterPro"/>
</dbReference>
<dbReference type="SUPFAM" id="SSF88659">
    <property type="entry name" value="Sigma3 and sigma4 domains of RNA polymerase sigma factors"/>
    <property type="match status" value="1"/>
</dbReference>
<dbReference type="NCBIfam" id="TIGR02937">
    <property type="entry name" value="sigma70-ECF"/>
    <property type="match status" value="1"/>
</dbReference>
<proteinExistence type="predicted"/>
<protein>
    <submittedName>
        <fullName evidence="5">Sigma-70 family RNA polymerase sigma factor</fullName>
    </submittedName>
</protein>
<evidence type="ECO:0000256" key="2">
    <source>
        <dbReference type="ARBA" id="ARBA00023082"/>
    </source>
</evidence>
<dbReference type="CDD" id="cd06171">
    <property type="entry name" value="Sigma70_r4"/>
    <property type="match status" value="1"/>
</dbReference>
<organism evidence="5 6">
    <name type="scientific">Blastopirellula marina</name>
    <dbReference type="NCBI Taxonomy" id="124"/>
    <lineage>
        <taxon>Bacteria</taxon>
        <taxon>Pseudomonadati</taxon>
        <taxon>Planctomycetota</taxon>
        <taxon>Planctomycetia</taxon>
        <taxon>Pirellulales</taxon>
        <taxon>Pirellulaceae</taxon>
        <taxon>Blastopirellula</taxon>
    </lineage>
</organism>
<dbReference type="InterPro" id="IPR039425">
    <property type="entry name" value="RNA_pol_sigma-70-like"/>
</dbReference>